<keyword evidence="2" id="KW-0732">Signal</keyword>
<evidence type="ECO:0000313" key="3">
    <source>
        <dbReference type="EMBL" id="CAG6787619.1"/>
    </source>
</evidence>
<dbReference type="EMBL" id="HBUF01655088">
    <property type="protein sequence ID" value="CAG6787619.1"/>
    <property type="molecule type" value="Transcribed_RNA"/>
</dbReference>
<name>A0A8D9FFH0_9HEMI</name>
<evidence type="ECO:0000256" key="1">
    <source>
        <dbReference type="SAM" id="Phobius"/>
    </source>
</evidence>
<protein>
    <recommendedName>
        <fullName evidence="4">Secreted protein</fullName>
    </recommendedName>
</protein>
<keyword evidence="1" id="KW-0812">Transmembrane</keyword>
<feature type="signal peptide" evidence="2">
    <location>
        <begin position="1"/>
        <end position="22"/>
    </location>
</feature>
<keyword evidence="1" id="KW-1133">Transmembrane helix</keyword>
<evidence type="ECO:0000256" key="2">
    <source>
        <dbReference type="SAM" id="SignalP"/>
    </source>
</evidence>
<proteinExistence type="predicted"/>
<feature type="chain" id="PRO_5034861654" description="Secreted protein" evidence="2">
    <location>
        <begin position="23"/>
        <end position="100"/>
    </location>
</feature>
<reference evidence="3" key="1">
    <citation type="submission" date="2021-05" db="EMBL/GenBank/DDBJ databases">
        <authorList>
            <person name="Alioto T."/>
            <person name="Alioto T."/>
            <person name="Gomez Garrido J."/>
        </authorList>
    </citation>
    <scope>NUCLEOTIDE SEQUENCE</scope>
</reference>
<accession>A0A8D9FFH0</accession>
<keyword evidence="1" id="KW-0472">Membrane</keyword>
<feature type="transmembrane region" description="Helical" evidence="1">
    <location>
        <begin position="81"/>
        <end position="98"/>
    </location>
</feature>
<organism evidence="3">
    <name type="scientific">Cacopsylla melanoneura</name>
    <dbReference type="NCBI Taxonomy" id="428564"/>
    <lineage>
        <taxon>Eukaryota</taxon>
        <taxon>Metazoa</taxon>
        <taxon>Ecdysozoa</taxon>
        <taxon>Arthropoda</taxon>
        <taxon>Hexapoda</taxon>
        <taxon>Insecta</taxon>
        <taxon>Pterygota</taxon>
        <taxon>Neoptera</taxon>
        <taxon>Paraneoptera</taxon>
        <taxon>Hemiptera</taxon>
        <taxon>Sternorrhyncha</taxon>
        <taxon>Psylloidea</taxon>
        <taxon>Psyllidae</taxon>
        <taxon>Psyllinae</taxon>
        <taxon>Cacopsylla</taxon>
    </lineage>
</organism>
<evidence type="ECO:0008006" key="4">
    <source>
        <dbReference type="Google" id="ProtNLM"/>
    </source>
</evidence>
<dbReference type="AlphaFoldDB" id="A0A8D9FFH0"/>
<sequence>MQPGLNLVYYLCFLFHVKQSVTYNTYQVGTRRDYLPGLNFSYDRIGLHRRECWKSFPYWGKTTFITRVNPLYRRREIKKNVLIMFVYYLPQAMCIYYLNS</sequence>